<reference evidence="12" key="1">
    <citation type="submission" date="2016-10" db="EMBL/GenBank/DDBJ databases">
        <authorList>
            <person name="Varghese N."/>
            <person name="Submissions S."/>
        </authorList>
    </citation>
    <scope>NUCLEOTIDE SEQUENCE [LARGE SCALE GENOMIC DNA]</scope>
    <source>
        <strain evidence="12">OK042</strain>
    </source>
</reference>
<comment type="function">
    <text evidence="1 10">Role in flagellar biosynthesis.</text>
</comment>
<evidence type="ECO:0000256" key="1">
    <source>
        <dbReference type="ARBA" id="ARBA00002578"/>
    </source>
</evidence>
<feature type="transmembrane region" description="Helical" evidence="10">
    <location>
        <begin position="6"/>
        <end position="30"/>
    </location>
</feature>
<dbReference type="AlphaFoldDB" id="A0A1I3NRK8"/>
<dbReference type="EMBL" id="FORT01000002">
    <property type="protein sequence ID" value="SFJ11839.1"/>
    <property type="molecule type" value="Genomic_DNA"/>
</dbReference>
<name>A0A1I3NRK8_9BACL</name>
<protein>
    <recommendedName>
        <fullName evidence="3 9">Flagellar biosynthetic protein FliR</fullName>
    </recommendedName>
</protein>
<dbReference type="GO" id="GO:0005886">
    <property type="term" value="C:plasma membrane"/>
    <property type="evidence" value="ECO:0007669"/>
    <property type="project" value="UniProtKB-SubCell"/>
</dbReference>
<feature type="transmembrane region" description="Helical" evidence="10">
    <location>
        <begin position="178"/>
        <end position="203"/>
    </location>
</feature>
<dbReference type="PANTHER" id="PTHR30065:SF1">
    <property type="entry name" value="SURFACE PRESENTATION OF ANTIGENS PROTEIN SPAR"/>
    <property type="match status" value="1"/>
</dbReference>
<feature type="transmembrane region" description="Helical" evidence="10">
    <location>
        <begin position="74"/>
        <end position="97"/>
    </location>
</feature>
<dbReference type="GO" id="GO:0044780">
    <property type="term" value="P:bacterial-type flagellum assembly"/>
    <property type="evidence" value="ECO:0007669"/>
    <property type="project" value="UniProtKB-UniRule"/>
</dbReference>
<gene>
    <name evidence="11" type="ORF">SAMN05518846_102149</name>
</gene>
<dbReference type="InterPro" id="IPR006303">
    <property type="entry name" value="FliR"/>
</dbReference>
<dbReference type="Pfam" id="PF01311">
    <property type="entry name" value="Bac_export_1"/>
    <property type="match status" value="1"/>
</dbReference>
<organism evidence="11 12">
    <name type="scientific">Brevibacillus centrosporus</name>
    <dbReference type="NCBI Taxonomy" id="54910"/>
    <lineage>
        <taxon>Bacteria</taxon>
        <taxon>Bacillati</taxon>
        <taxon>Bacillota</taxon>
        <taxon>Bacilli</taxon>
        <taxon>Bacillales</taxon>
        <taxon>Paenibacillaceae</taxon>
        <taxon>Brevibacillus</taxon>
    </lineage>
</organism>
<evidence type="ECO:0000256" key="10">
    <source>
        <dbReference type="RuleBase" id="RU362071"/>
    </source>
</evidence>
<accession>A0A1I3NRK8</accession>
<dbReference type="Proteomes" id="UP000198915">
    <property type="component" value="Unassembled WGS sequence"/>
</dbReference>
<dbReference type="PANTHER" id="PTHR30065">
    <property type="entry name" value="FLAGELLAR BIOSYNTHETIC PROTEIN FLIR"/>
    <property type="match status" value="1"/>
</dbReference>
<dbReference type="InterPro" id="IPR002010">
    <property type="entry name" value="T3SS_IM_R"/>
</dbReference>
<dbReference type="GO" id="GO:0009425">
    <property type="term" value="C:bacterial-type flagellum basal body"/>
    <property type="evidence" value="ECO:0007669"/>
    <property type="project" value="UniProtKB-SubCell"/>
</dbReference>
<evidence type="ECO:0000256" key="2">
    <source>
        <dbReference type="ARBA" id="ARBA00009772"/>
    </source>
</evidence>
<keyword evidence="6 10" id="KW-1133">Transmembrane helix</keyword>
<dbReference type="GO" id="GO:0006605">
    <property type="term" value="P:protein targeting"/>
    <property type="evidence" value="ECO:0007669"/>
    <property type="project" value="UniProtKB-UniRule"/>
</dbReference>
<evidence type="ECO:0000256" key="3">
    <source>
        <dbReference type="ARBA" id="ARBA00021717"/>
    </source>
</evidence>
<comment type="similarity">
    <text evidence="2 10">Belongs to the FliR/MopE/SpaR family.</text>
</comment>
<keyword evidence="11" id="KW-0969">Cilium</keyword>
<keyword evidence="8 10" id="KW-0975">Bacterial flagellum</keyword>
<feature type="transmembrane region" description="Helical" evidence="10">
    <location>
        <begin position="223"/>
        <end position="243"/>
    </location>
</feature>
<evidence type="ECO:0000256" key="4">
    <source>
        <dbReference type="ARBA" id="ARBA00022475"/>
    </source>
</evidence>
<dbReference type="PRINTS" id="PR00953">
    <property type="entry name" value="TYPE3IMRPROT"/>
</dbReference>
<feature type="transmembrane region" description="Helical" evidence="10">
    <location>
        <begin position="37"/>
        <end position="54"/>
    </location>
</feature>
<keyword evidence="5 10" id="KW-0812">Transmembrane</keyword>
<dbReference type="NCBIfam" id="TIGR01400">
    <property type="entry name" value="fliR"/>
    <property type="match status" value="1"/>
</dbReference>
<keyword evidence="11" id="KW-0966">Cell projection</keyword>
<evidence type="ECO:0000256" key="8">
    <source>
        <dbReference type="ARBA" id="ARBA00023143"/>
    </source>
</evidence>
<dbReference type="RefSeq" id="WP_092266672.1">
    <property type="nucleotide sequence ID" value="NZ_BJOE01000001.1"/>
</dbReference>
<keyword evidence="4 10" id="KW-1003">Cell membrane</keyword>
<evidence type="ECO:0000313" key="11">
    <source>
        <dbReference type="EMBL" id="SFJ11839.1"/>
    </source>
</evidence>
<dbReference type="GeneID" id="301131617"/>
<proteinExistence type="inferred from homology"/>
<sequence length="261" mass="28654">MNLFFTYLPIFLLVFVRMSAFFVAAPFFSIKGVPNQFKIALAFLMAVISFQFIPVQGQQVAMDLTFLLHVCKEALVGVILGYICEMMFVAIQVAGGLMDMQMGLAMANVIDPKTGAYIPITGNFKNILAVLYFFSINGHHMLIRGIIKSYEAIPIEATWAAFGSEQVMMTAVKVFSNMFLSAFMMAAPIVVALFLVDVSLGIIAKSVPQFNIFVVGLPLKLLAGFLLLIVVMPAFLLTLNGLFESMFRALAEMMKLLGGTP</sequence>
<evidence type="ECO:0000256" key="6">
    <source>
        <dbReference type="ARBA" id="ARBA00022989"/>
    </source>
</evidence>
<comment type="subcellular location">
    <subcellularLocation>
        <location evidence="10">Cell membrane</location>
        <topology evidence="10">Multi-pass membrane protein</topology>
    </subcellularLocation>
    <subcellularLocation>
        <location evidence="10">Bacterial flagellum basal body</location>
    </subcellularLocation>
</comment>
<evidence type="ECO:0000256" key="5">
    <source>
        <dbReference type="ARBA" id="ARBA00022692"/>
    </source>
</evidence>
<keyword evidence="12" id="KW-1185">Reference proteome</keyword>
<evidence type="ECO:0000313" key="12">
    <source>
        <dbReference type="Proteomes" id="UP000198915"/>
    </source>
</evidence>
<keyword evidence="11" id="KW-0282">Flagellum</keyword>
<evidence type="ECO:0000256" key="7">
    <source>
        <dbReference type="ARBA" id="ARBA00023136"/>
    </source>
</evidence>
<keyword evidence="7 10" id="KW-0472">Membrane</keyword>
<dbReference type="STRING" id="1884381.SAMN05518846_102149"/>
<evidence type="ECO:0000256" key="9">
    <source>
        <dbReference type="NCBIfam" id="TIGR01400"/>
    </source>
</evidence>